<sequence>MIFGEKFIFFIIPQICYTRSMTNLAFMSDLHLDSNQFTDEDITILIDLLKKKKVDHIHFAGDLSNDFEHISLPFLQKLKKSFSVSYNLGNHDMLGMTEDDIQQHNFNVQSFGQTQFISLAGWYDYGFVPEKTPEEHKRTKQFFWFDRRLNRNTDDPILTQQTLEQLERILTSLNGPIILAMHFVPHKDFLYNHPYFQRFNAFLGSQAFHNLFVKYGVKDVVFGHLHHRHSARMIDGVCYHTRPLGYIRKWQLTQQFFEDYPQYKISQMYRLHKRYNAVKDLSLFQSYKKKHLQKELEDALIIFDI</sequence>
<evidence type="ECO:0000256" key="1">
    <source>
        <dbReference type="ARBA" id="ARBA00022723"/>
    </source>
</evidence>
<reference evidence="6 7" key="1">
    <citation type="submission" date="2010-11" db="EMBL/GenBank/DDBJ databases">
        <authorList>
            <person name="Weinstock G."/>
            <person name="Sodergren E."/>
            <person name="Clifton S."/>
            <person name="Fulton L."/>
            <person name="Fulton B."/>
            <person name="Courtney L."/>
            <person name="Fronick C."/>
            <person name="Harrison M."/>
            <person name="Strong C."/>
            <person name="Farmer C."/>
            <person name="Delahaunty K."/>
            <person name="Markovic C."/>
            <person name="Hall O."/>
            <person name="Minx P."/>
            <person name="Tomlinson C."/>
            <person name="Mitreva M."/>
            <person name="Hou S."/>
            <person name="Chen J."/>
            <person name="Wollam A."/>
            <person name="Pepin K.H."/>
            <person name="Johnson M."/>
            <person name="Bhonagiri V."/>
            <person name="Zhang X."/>
            <person name="Suruliraj S."/>
            <person name="Warren W."/>
            <person name="Chinwalla A."/>
            <person name="Mardis E.R."/>
            <person name="Wilson R.K."/>
        </authorList>
    </citation>
    <scope>NUCLEOTIDE SEQUENCE [LARGE SCALE GENOMIC DNA]</scope>
    <source>
        <strain evidence="6 7">F0211</strain>
    </source>
</reference>
<dbReference type="Proteomes" id="UP000002973">
    <property type="component" value="Unassembled WGS sequence"/>
</dbReference>
<evidence type="ECO:0000259" key="5">
    <source>
        <dbReference type="Pfam" id="PF00149"/>
    </source>
</evidence>
<dbReference type="GO" id="GO:0046872">
    <property type="term" value="F:metal ion binding"/>
    <property type="evidence" value="ECO:0007669"/>
    <property type="project" value="UniProtKB-KW"/>
</dbReference>
<comment type="caution">
    <text evidence="6">The sequence shown here is derived from an EMBL/GenBank/DDBJ whole genome shotgun (WGS) entry which is preliminary data.</text>
</comment>
<evidence type="ECO:0000256" key="2">
    <source>
        <dbReference type="ARBA" id="ARBA00022801"/>
    </source>
</evidence>
<dbReference type="InterPro" id="IPR050884">
    <property type="entry name" value="CNP_phosphodiesterase-III"/>
</dbReference>
<dbReference type="EMBL" id="AECT01000012">
    <property type="protein sequence ID" value="EFU22734.1"/>
    <property type="molecule type" value="Genomic_DNA"/>
</dbReference>
<dbReference type="SUPFAM" id="SSF56300">
    <property type="entry name" value="Metallo-dependent phosphatases"/>
    <property type="match status" value="1"/>
</dbReference>
<dbReference type="InterPro" id="IPR004843">
    <property type="entry name" value="Calcineurin-like_PHP"/>
</dbReference>
<protein>
    <submittedName>
        <fullName evidence="6">Putative phosphoesterase</fullName>
    </submittedName>
</protein>
<keyword evidence="1" id="KW-0479">Metal-binding</keyword>
<name>E6IZZ7_STRAP</name>
<evidence type="ECO:0000313" key="7">
    <source>
        <dbReference type="Proteomes" id="UP000002973"/>
    </source>
</evidence>
<evidence type="ECO:0000256" key="4">
    <source>
        <dbReference type="ARBA" id="ARBA00025742"/>
    </source>
</evidence>
<dbReference type="Pfam" id="PF00149">
    <property type="entry name" value="Metallophos"/>
    <property type="match status" value="1"/>
</dbReference>
<dbReference type="NCBIfam" id="TIGR03729">
    <property type="entry name" value="acc_ester"/>
    <property type="match status" value="1"/>
</dbReference>
<dbReference type="PANTHER" id="PTHR42988:SF2">
    <property type="entry name" value="CYCLIC NUCLEOTIDE PHOSPHODIESTERASE CBUA0032-RELATED"/>
    <property type="match status" value="1"/>
</dbReference>
<dbReference type="AlphaFoldDB" id="E6IZZ7"/>
<dbReference type="InterPro" id="IPR022302">
    <property type="entry name" value="Phosphoesterase_putative"/>
</dbReference>
<dbReference type="GO" id="GO:0016787">
    <property type="term" value="F:hydrolase activity"/>
    <property type="evidence" value="ECO:0007669"/>
    <property type="project" value="UniProtKB-KW"/>
</dbReference>
<dbReference type="Gene3D" id="3.60.21.10">
    <property type="match status" value="1"/>
</dbReference>
<dbReference type="eggNOG" id="COG1409">
    <property type="taxonomic scope" value="Bacteria"/>
</dbReference>
<accession>E6IZZ7</accession>
<keyword evidence="2" id="KW-0378">Hydrolase</keyword>
<dbReference type="PANTHER" id="PTHR42988">
    <property type="entry name" value="PHOSPHOHYDROLASE"/>
    <property type="match status" value="1"/>
</dbReference>
<evidence type="ECO:0000313" key="6">
    <source>
        <dbReference type="EMBL" id="EFU22734.1"/>
    </source>
</evidence>
<evidence type="ECO:0000256" key="3">
    <source>
        <dbReference type="ARBA" id="ARBA00023004"/>
    </source>
</evidence>
<keyword evidence="3" id="KW-0408">Iron</keyword>
<feature type="domain" description="Calcineurin-like phosphoesterase" evidence="5">
    <location>
        <begin position="24"/>
        <end position="227"/>
    </location>
</feature>
<organism evidence="6 7">
    <name type="scientific">Streptococcus anginosus F0211</name>
    <dbReference type="NCBI Taxonomy" id="706437"/>
    <lineage>
        <taxon>Bacteria</taxon>
        <taxon>Bacillati</taxon>
        <taxon>Bacillota</taxon>
        <taxon>Bacilli</taxon>
        <taxon>Lactobacillales</taxon>
        <taxon>Streptococcaceae</taxon>
        <taxon>Streptococcus</taxon>
        <taxon>Streptococcus anginosus group</taxon>
    </lineage>
</organism>
<comment type="similarity">
    <text evidence="4">Belongs to the cyclic nucleotide phosphodiesterase class-III family.</text>
</comment>
<dbReference type="InterPro" id="IPR029052">
    <property type="entry name" value="Metallo-depent_PP-like"/>
</dbReference>
<gene>
    <name evidence="6" type="ORF">HMPREF0813_00567</name>
</gene>
<proteinExistence type="inferred from homology"/>